<gene>
    <name evidence="2" type="ORF">BDV25DRAFT_139632</name>
</gene>
<dbReference type="AlphaFoldDB" id="A0A5N6TW67"/>
<keyword evidence="3" id="KW-1185">Reference proteome</keyword>
<dbReference type="PANTHER" id="PTHR24148">
    <property type="entry name" value="ANKYRIN REPEAT DOMAIN-CONTAINING PROTEIN 39 HOMOLOG-RELATED"/>
    <property type="match status" value="1"/>
</dbReference>
<dbReference type="Pfam" id="PF06985">
    <property type="entry name" value="HET"/>
    <property type="match status" value="1"/>
</dbReference>
<dbReference type="InterPro" id="IPR010730">
    <property type="entry name" value="HET"/>
</dbReference>
<dbReference type="Proteomes" id="UP000325780">
    <property type="component" value="Unassembled WGS sequence"/>
</dbReference>
<dbReference type="InterPro" id="IPR052895">
    <property type="entry name" value="HetReg/Transcr_Mod"/>
</dbReference>
<protein>
    <submittedName>
        <fullName evidence="2">Heterokaryon incompatibility protein-domain-containing protein</fullName>
    </submittedName>
</protein>
<reference evidence="2 3" key="1">
    <citation type="submission" date="2019-04" db="EMBL/GenBank/DDBJ databases">
        <title>Friends and foes A comparative genomics study of 23 Aspergillus species from section Flavi.</title>
        <authorList>
            <consortium name="DOE Joint Genome Institute"/>
            <person name="Kjaerbolling I."/>
            <person name="Vesth T."/>
            <person name="Frisvad J.C."/>
            <person name="Nybo J.L."/>
            <person name="Theobald S."/>
            <person name="Kildgaard S."/>
            <person name="Isbrandt T."/>
            <person name="Kuo A."/>
            <person name="Sato A."/>
            <person name="Lyhne E.K."/>
            <person name="Kogle M.E."/>
            <person name="Wiebenga A."/>
            <person name="Kun R.S."/>
            <person name="Lubbers R.J."/>
            <person name="Makela M.R."/>
            <person name="Barry K."/>
            <person name="Chovatia M."/>
            <person name="Clum A."/>
            <person name="Daum C."/>
            <person name="Haridas S."/>
            <person name="He G."/>
            <person name="LaButti K."/>
            <person name="Lipzen A."/>
            <person name="Mondo S."/>
            <person name="Riley R."/>
            <person name="Salamov A."/>
            <person name="Simmons B.A."/>
            <person name="Magnuson J.K."/>
            <person name="Henrissat B."/>
            <person name="Mortensen U.H."/>
            <person name="Larsen T.O."/>
            <person name="Devries R.P."/>
            <person name="Grigoriev I.V."/>
            <person name="Machida M."/>
            <person name="Baker S.E."/>
            <person name="Andersen M.R."/>
        </authorList>
    </citation>
    <scope>NUCLEOTIDE SEQUENCE [LARGE SCALE GENOMIC DNA]</scope>
    <source>
        <strain evidence="2 3">IBT 18842</strain>
    </source>
</reference>
<dbReference type="PANTHER" id="PTHR24148:SF73">
    <property type="entry name" value="HET DOMAIN PROTEIN (AFU_ORTHOLOGUE AFUA_8G01020)"/>
    <property type="match status" value="1"/>
</dbReference>
<evidence type="ECO:0000313" key="2">
    <source>
        <dbReference type="EMBL" id="KAE8150632.1"/>
    </source>
</evidence>
<evidence type="ECO:0000313" key="3">
    <source>
        <dbReference type="Proteomes" id="UP000325780"/>
    </source>
</evidence>
<accession>A0A5N6TW67</accession>
<evidence type="ECO:0000259" key="1">
    <source>
        <dbReference type="Pfam" id="PF06985"/>
    </source>
</evidence>
<dbReference type="EMBL" id="ML742089">
    <property type="protein sequence ID" value="KAE8150632.1"/>
    <property type="molecule type" value="Genomic_DNA"/>
</dbReference>
<dbReference type="OrthoDB" id="4450651at2759"/>
<organism evidence="2 3">
    <name type="scientific">Aspergillus avenaceus</name>
    <dbReference type="NCBI Taxonomy" id="36643"/>
    <lineage>
        <taxon>Eukaryota</taxon>
        <taxon>Fungi</taxon>
        <taxon>Dikarya</taxon>
        <taxon>Ascomycota</taxon>
        <taxon>Pezizomycotina</taxon>
        <taxon>Eurotiomycetes</taxon>
        <taxon>Eurotiomycetidae</taxon>
        <taxon>Eurotiales</taxon>
        <taxon>Aspergillaceae</taxon>
        <taxon>Aspergillus</taxon>
        <taxon>Aspergillus subgen. Circumdati</taxon>
    </lineage>
</organism>
<proteinExistence type="predicted"/>
<name>A0A5N6TW67_ASPAV</name>
<sequence length="642" mass="74055">MELDIDRKLGEVFGSLDGLIEKMLEIQESVIPRDNFSHWAHHLRFIEVPSIDKAGLDESLNQTRTLNLTNKNDFPGETNYLAVSYCWNSFEKSDGTQAYLPYRIQTDRGIRQSRAPRSVLERSISYAIAQSIRFVWIDQECIDQDDPLDLEQGIQCMDQVYRSAKSSIGLLNTEFHTKSSLQIFKRMLSHIRNKSNRLHRFWETSWYDPGDPQSLSDLNHLLSEISADRWFRRNWTYQEASCTQGKMQLLIPHAFGERLLATDRRFNEVSLQLYELFDVVSVINNAVHKCLPRPLSGAKNGIMRPMSGLYMQAWDQARRKTRPQSYEVASQMMYRENSVVADRLAITANLCEYAKIIDPALFRLKHYSYSICAFALALVNGDIIPSSCSNMFATTGKPVFYWEDKSVYDFIASPIYVCTMHADPDQIEQRFDDVKIRREGLETSGWLWIVDRKVELRKVKETHHNLLTKIQWRRDLTSLSASLKVLLADILDELQQLNFVRMASTLCMSIGVGNYEDSAVSSQNALEGFTANHYCLNHWLFDMMESLLERGYLWCGRLDGEEEHSSIFHCDGPTTVFTGSAIAFSHIPRPWMAQNFISCEVIPRAQSAEGVTELVHTMESIHGIWHSVENTSKRFMFPWGYM</sequence>
<feature type="domain" description="Heterokaryon incompatibility" evidence="1">
    <location>
        <begin position="80"/>
        <end position="239"/>
    </location>
</feature>